<dbReference type="CDD" id="cd07436">
    <property type="entry name" value="PHP_PolX"/>
    <property type="match status" value="1"/>
</dbReference>
<evidence type="ECO:0000256" key="1">
    <source>
        <dbReference type="ARBA" id="ARBA00022679"/>
    </source>
</evidence>
<dbReference type="GO" id="GO:0042578">
    <property type="term" value="F:phosphoric ester hydrolase activity"/>
    <property type="evidence" value="ECO:0007669"/>
    <property type="project" value="TreeGrafter"/>
</dbReference>
<dbReference type="CDD" id="cd00141">
    <property type="entry name" value="NT_POLXc"/>
    <property type="match status" value="1"/>
</dbReference>
<dbReference type="InterPro" id="IPR043519">
    <property type="entry name" value="NT_sf"/>
</dbReference>
<dbReference type="EMBL" id="MFDM01000010">
    <property type="protein sequence ID" value="OGE44026.1"/>
    <property type="molecule type" value="Genomic_DNA"/>
</dbReference>
<dbReference type="InterPro" id="IPR004013">
    <property type="entry name" value="PHP_dom"/>
</dbReference>
<dbReference type="GO" id="GO:0003887">
    <property type="term" value="F:DNA-directed DNA polymerase activity"/>
    <property type="evidence" value="ECO:0007669"/>
    <property type="project" value="InterPro"/>
</dbReference>
<dbReference type="Gene3D" id="3.20.20.140">
    <property type="entry name" value="Metal-dependent hydrolases"/>
    <property type="match status" value="1"/>
</dbReference>
<dbReference type="InterPro" id="IPR047967">
    <property type="entry name" value="PolX_PHP"/>
</dbReference>
<dbReference type="Gene3D" id="3.30.460.10">
    <property type="entry name" value="Beta Polymerase, domain 2"/>
    <property type="match status" value="1"/>
</dbReference>
<dbReference type="Gene3D" id="1.10.150.20">
    <property type="entry name" value="5' to 3' exonuclease, C-terminal subdomain"/>
    <property type="match status" value="1"/>
</dbReference>
<dbReference type="Pfam" id="PF14716">
    <property type="entry name" value="HHH_8"/>
    <property type="match status" value="1"/>
</dbReference>
<reference evidence="5 6" key="1">
    <citation type="journal article" date="2016" name="Nat. Commun.">
        <title>Thousands of microbial genomes shed light on interconnected biogeochemical processes in an aquifer system.</title>
        <authorList>
            <person name="Anantharaman K."/>
            <person name="Brown C.T."/>
            <person name="Hug L.A."/>
            <person name="Sharon I."/>
            <person name="Castelle C.J."/>
            <person name="Probst A.J."/>
            <person name="Thomas B.C."/>
            <person name="Singh A."/>
            <person name="Wilkins M.J."/>
            <person name="Karaoz U."/>
            <person name="Brodie E.L."/>
            <person name="Williams K.H."/>
            <person name="Hubbard S.S."/>
            <person name="Banfield J.F."/>
        </authorList>
    </citation>
    <scope>NUCLEOTIDE SEQUENCE [LARGE SCALE GENOMIC DNA]</scope>
</reference>
<dbReference type="AlphaFoldDB" id="A0A1F5KSY1"/>
<dbReference type="SUPFAM" id="SSF81301">
    <property type="entry name" value="Nucleotidyltransferase"/>
    <property type="match status" value="1"/>
</dbReference>
<organism evidence="5 6">
    <name type="scientific">Candidatus Daviesbacteria bacterium RIFCSPLOWO2_01_FULL_39_12</name>
    <dbReference type="NCBI Taxonomy" id="1797785"/>
    <lineage>
        <taxon>Bacteria</taxon>
        <taxon>Candidatus Daviesiibacteriota</taxon>
    </lineage>
</organism>
<dbReference type="SMART" id="SM00483">
    <property type="entry name" value="POLXc"/>
    <property type="match status" value="1"/>
</dbReference>
<dbReference type="InterPro" id="IPR029398">
    <property type="entry name" value="PolB_thumb"/>
</dbReference>
<dbReference type="Proteomes" id="UP000178565">
    <property type="component" value="Unassembled WGS sequence"/>
</dbReference>
<dbReference type="GO" id="GO:0005829">
    <property type="term" value="C:cytosol"/>
    <property type="evidence" value="ECO:0007669"/>
    <property type="project" value="TreeGrafter"/>
</dbReference>
<feature type="domain" description="Polymerase/histidinol phosphatase N-terminal" evidence="3">
    <location>
        <begin position="344"/>
        <end position="431"/>
    </location>
</feature>
<protein>
    <recommendedName>
        <fullName evidence="7">DNA-directed DNA polymerase</fullName>
    </recommendedName>
</protein>
<dbReference type="InterPro" id="IPR027421">
    <property type="entry name" value="DNA_pol_lamdba_lyase_dom_sf"/>
</dbReference>
<dbReference type="SUPFAM" id="SSF47802">
    <property type="entry name" value="DNA polymerase beta, N-terminal domain-like"/>
    <property type="match status" value="1"/>
</dbReference>
<accession>A0A1F5KSY1</accession>
<evidence type="ECO:0000259" key="4">
    <source>
        <dbReference type="SMART" id="SM00483"/>
    </source>
</evidence>
<dbReference type="SMART" id="SM00481">
    <property type="entry name" value="POLIIIAc"/>
    <property type="match status" value="1"/>
</dbReference>
<dbReference type="InterPro" id="IPR002054">
    <property type="entry name" value="DNA-dir_DNA_pol_X"/>
</dbReference>
<dbReference type="InterPro" id="IPR050243">
    <property type="entry name" value="PHP_phosphatase"/>
</dbReference>
<dbReference type="PIRSF" id="PIRSF005047">
    <property type="entry name" value="UCP005047_YshC"/>
    <property type="match status" value="1"/>
</dbReference>
<sequence>MSNAKLAKILRNVAAAYTIKGAGNIFQIRAYENAADSIEHSTSEIQDLWEEERLDEVPVLGKGIQGYLDELFAKGEVKHFQEVEKGIPEVVFDLLDISGIGPKTASEIGNLGVDSIADLKKQIKNGQLVEKGFSSKIAQKIMDGLREIENRGSRNLLPYAFVQAAKIVEYLKKNKDVINAHPLGSLRRMVATVGDLDFSACSNHPSKAVEYFCKMPQVARIVDQGENKATVVLKSGLQLDLLVGEPDSYGALLQHFTGSKSHNIKLRTPANEKGFSLSEYGVRKISDKEKVISDKLIRTETEEEFYKLLGMQTPPPEIREDTGEIEAALEHKLPDLVNLSDLKGDLHLHSNYPIKSPSHGPGADSIEDIVKKARKFGYQFVGISDHPPGFTTTSKEEMIDWVQKRTKFIQSLKKSTKSIRVLNGLEIDILGDGNLSVPDEALATLNYCIAGIHSGHRGSKEVITKRLMSALENPHVDIISHPTNRLLNERESSEADWEQIFKYAAKNNKLLEINAFPNRLDLRDDLVRQAIKFGVKFIINTDAHEVSQMDNMRFGVAVARRGWAEVKDVANSWDWTEFSKWFNI</sequence>
<dbReference type="InterPro" id="IPR003141">
    <property type="entry name" value="Pol/His_phosphatase_N"/>
</dbReference>
<dbReference type="GO" id="GO:0008270">
    <property type="term" value="F:zinc ion binding"/>
    <property type="evidence" value="ECO:0007669"/>
    <property type="project" value="TreeGrafter"/>
</dbReference>
<dbReference type="Pfam" id="PF14520">
    <property type="entry name" value="HHH_5"/>
    <property type="match status" value="1"/>
</dbReference>
<dbReference type="SUPFAM" id="SSF89550">
    <property type="entry name" value="PHP domain-like"/>
    <property type="match status" value="1"/>
</dbReference>
<gene>
    <name evidence="5" type="ORF">A3B45_02995</name>
</gene>
<evidence type="ECO:0000313" key="5">
    <source>
        <dbReference type="EMBL" id="OGE44026.1"/>
    </source>
</evidence>
<keyword evidence="1" id="KW-0808">Transferase</keyword>
<dbReference type="Gene3D" id="1.10.150.110">
    <property type="entry name" value="DNA polymerase beta, N-terminal domain-like"/>
    <property type="match status" value="1"/>
</dbReference>
<dbReference type="SUPFAM" id="SSF158702">
    <property type="entry name" value="Sec63 N-terminal domain-like"/>
    <property type="match status" value="1"/>
</dbReference>
<name>A0A1F5KSY1_9BACT</name>
<dbReference type="InterPro" id="IPR010996">
    <property type="entry name" value="HHH_MUS81"/>
</dbReference>
<dbReference type="InterPro" id="IPR022311">
    <property type="entry name" value="PolX-like"/>
</dbReference>
<dbReference type="Pfam" id="PF02811">
    <property type="entry name" value="PHP"/>
    <property type="match status" value="1"/>
</dbReference>
<dbReference type="GO" id="GO:0003677">
    <property type="term" value="F:DNA binding"/>
    <property type="evidence" value="ECO:0007669"/>
    <property type="project" value="InterPro"/>
</dbReference>
<dbReference type="NCBIfam" id="NF006375">
    <property type="entry name" value="PRK08609.1"/>
    <property type="match status" value="1"/>
</dbReference>
<evidence type="ECO:0000256" key="2">
    <source>
        <dbReference type="ARBA" id="ARBA00022695"/>
    </source>
</evidence>
<dbReference type="PANTHER" id="PTHR36928">
    <property type="entry name" value="PHOSPHATASE YCDX-RELATED"/>
    <property type="match status" value="1"/>
</dbReference>
<dbReference type="InterPro" id="IPR037160">
    <property type="entry name" value="DNA_Pol_thumb_sf"/>
</dbReference>
<dbReference type="PANTHER" id="PTHR36928:SF1">
    <property type="entry name" value="PHOSPHATASE YCDX-RELATED"/>
    <property type="match status" value="1"/>
</dbReference>
<dbReference type="Pfam" id="PF14791">
    <property type="entry name" value="DNA_pol_B_thumb"/>
    <property type="match status" value="1"/>
</dbReference>
<dbReference type="STRING" id="1797785.A3B45_02995"/>
<dbReference type="InterPro" id="IPR016195">
    <property type="entry name" value="Pol/histidinol_Pase-like"/>
</dbReference>
<keyword evidence="2" id="KW-0548">Nucleotidyltransferase</keyword>
<evidence type="ECO:0008006" key="7">
    <source>
        <dbReference type="Google" id="ProtNLM"/>
    </source>
</evidence>
<feature type="domain" description="DNA-directed DNA polymerase X" evidence="4">
    <location>
        <begin position="1"/>
        <end position="320"/>
    </location>
</feature>
<proteinExistence type="predicted"/>
<comment type="caution">
    <text evidence="5">The sequence shown here is derived from an EMBL/GenBank/DDBJ whole genome shotgun (WGS) entry which is preliminary data.</text>
</comment>
<dbReference type="Gene3D" id="3.30.210.10">
    <property type="entry name" value="DNA polymerase, thumb domain"/>
    <property type="match status" value="1"/>
</dbReference>
<evidence type="ECO:0000313" key="6">
    <source>
        <dbReference type="Proteomes" id="UP000178565"/>
    </source>
</evidence>
<evidence type="ECO:0000259" key="3">
    <source>
        <dbReference type="SMART" id="SM00481"/>
    </source>
</evidence>